<name>A0ACB0Y5Y3_MELEN</name>
<comment type="caution">
    <text evidence="1">The sequence shown here is derived from an EMBL/GenBank/DDBJ whole genome shotgun (WGS) entry which is preliminary data.</text>
</comment>
<proteinExistence type="predicted"/>
<reference evidence="1" key="1">
    <citation type="submission" date="2023-11" db="EMBL/GenBank/DDBJ databases">
        <authorList>
            <person name="Poullet M."/>
        </authorList>
    </citation>
    <scope>NUCLEOTIDE SEQUENCE</scope>
    <source>
        <strain evidence="1">E1834</strain>
    </source>
</reference>
<dbReference type="EMBL" id="CAVMJV010000006">
    <property type="protein sequence ID" value="CAK5032450.1"/>
    <property type="molecule type" value="Genomic_DNA"/>
</dbReference>
<gene>
    <name evidence="1" type="ORF">MENTE1834_LOCUS7828</name>
</gene>
<organism evidence="1 2">
    <name type="scientific">Meloidogyne enterolobii</name>
    <name type="common">Root-knot nematode worm</name>
    <name type="synonym">Meloidogyne mayaguensis</name>
    <dbReference type="NCBI Taxonomy" id="390850"/>
    <lineage>
        <taxon>Eukaryota</taxon>
        <taxon>Metazoa</taxon>
        <taxon>Ecdysozoa</taxon>
        <taxon>Nematoda</taxon>
        <taxon>Chromadorea</taxon>
        <taxon>Rhabditida</taxon>
        <taxon>Tylenchina</taxon>
        <taxon>Tylenchomorpha</taxon>
        <taxon>Tylenchoidea</taxon>
        <taxon>Meloidogynidae</taxon>
        <taxon>Meloidogyninae</taxon>
        <taxon>Meloidogyne</taxon>
    </lineage>
</organism>
<keyword evidence="2" id="KW-1185">Reference proteome</keyword>
<dbReference type="Proteomes" id="UP001497535">
    <property type="component" value="Unassembled WGS sequence"/>
</dbReference>
<evidence type="ECO:0000313" key="1">
    <source>
        <dbReference type="EMBL" id="CAK5032450.1"/>
    </source>
</evidence>
<sequence>MEVCIKARPDSPALLRLLETATGGINRGGGSQCPPQLPLSSTLCRWTLTLPDQNVRVGAYRCCKYWGQVLAKKSGFWEPSLRKTHRHTPF</sequence>
<protein>
    <submittedName>
        <fullName evidence="1">Uncharacterized protein</fullName>
    </submittedName>
</protein>
<accession>A0ACB0Y5Y3</accession>
<evidence type="ECO:0000313" key="2">
    <source>
        <dbReference type="Proteomes" id="UP001497535"/>
    </source>
</evidence>